<name>A0A7X0P6W6_9ACTN</name>
<gene>
    <name evidence="2" type="ORF">HD593_010971</name>
</gene>
<proteinExistence type="predicted"/>
<dbReference type="InterPro" id="IPR005039">
    <property type="entry name" value="Ant_C"/>
</dbReference>
<keyword evidence="3" id="KW-1185">Reference proteome</keyword>
<comment type="caution">
    <text evidence="2">The sequence shown here is derived from an EMBL/GenBank/DDBJ whole genome shotgun (WGS) entry which is preliminary data.</text>
</comment>
<sequence length="310" mass="34063">MDNGSLFDQRGHSEVPTSGALVPFEFPFTGQQVRAAMIDDEPWFVAPDACAILKHSNVTMAVKGLDDDEKRTIDRASSEALSFPDLFSDPRIQSVTLINESGLYTLVLRSHLPAAKAFRRWVTHDLLPSLRKNGRFDIKKVSNRDLALMILAESDRADQAEARAVVAETRNAELEPAAAQAETYAAADGLTPKRAFARDVQQWATERGIKVLQSQVFDFLGHIGLIIRVAGSEHDQATAEAIKDGKAKNSTKKVEMPDGTVIKVKYGKLTSKGEQYAWKRIYAAIGEHGTLDLDVIKGTLVPADPKVIRP</sequence>
<evidence type="ECO:0000259" key="1">
    <source>
        <dbReference type="PROSITE" id="PS51750"/>
    </source>
</evidence>
<dbReference type="SMART" id="SM01040">
    <property type="entry name" value="Bro-N"/>
    <property type="match status" value="1"/>
</dbReference>
<evidence type="ECO:0000313" key="3">
    <source>
        <dbReference type="Proteomes" id="UP000565579"/>
    </source>
</evidence>
<dbReference type="Pfam" id="PF02498">
    <property type="entry name" value="Bro-N"/>
    <property type="match status" value="1"/>
</dbReference>
<accession>A0A7X0P6W6</accession>
<dbReference type="AlphaFoldDB" id="A0A7X0P6W6"/>
<dbReference type="PROSITE" id="PS51750">
    <property type="entry name" value="BRO_N"/>
    <property type="match status" value="1"/>
</dbReference>
<dbReference type="GO" id="GO:0003677">
    <property type="term" value="F:DNA binding"/>
    <property type="evidence" value="ECO:0007669"/>
    <property type="project" value="InterPro"/>
</dbReference>
<protein>
    <submittedName>
        <fullName evidence="2">Anti-repressor protein</fullName>
    </submittedName>
</protein>
<dbReference type="PANTHER" id="PTHR36180:SF2">
    <property type="entry name" value="BRO FAMILY PROTEIN"/>
    <property type="match status" value="1"/>
</dbReference>
<dbReference type="InterPro" id="IPR003497">
    <property type="entry name" value="BRO_N_domain"/>
</dbReference>
<dbReference type="RefSeq" id="WP_185110656.1">
    <property type="nucleotide sequence ID" value="NZ_BAAAXY010000153.1"/>
</dbReference>
<dbReference type="Proteomes" id="UP000565579">
    <property type="component" value="Unassembled WGS sequence"/>
</dbReference>
<dbReference type="PANTHER" id="PTHR36180">
    <property type="entry name" value="DNA-BINDING PROTEIN-RELATED-RELATED"/>
    <property type="match status" value="1"/>
</dbReference>
<reference evidence="2 3" key="1">
    <citation type="submission" date="2020-08" db="EMBL/GenBank/DDBJ databases">
        <title>Sequencing the genomes of 1000 actinobacteria strains.</title>
        <authorList>
            <person name="Klenk H.-P."/>
        </authorList>
    </citation>
    <scope>NUCLEOTIDE SEQUENCE [LARGE SCALE GENOMIC DNA]</scope>
    <source>
        <strain evidence="2 3">DSM 43768</strain>
    </source>
</reference>
<dbReference type="Pfam" id="PF03374">
    <property type="entry name" value="ANT"/>
    <property type="match status" value="1"/>
</dbReference>
<organism evidence="2 3">
    <name type="scientific">Nonomuraea rubra</name>
    <dbReference type="NCBI Taxonomy" id="46180"/>
    <lineage>
        <taxon>Bacteria</taxon>
        <taxon>Bacillati</taxon>
        <taxon>Actinomycetota</taxon>
        <taxon>Actinomycetes</taxon>
        <taxon>Streptosporangiales</taxon>
        <taxon>Streptosporangiaceae</taxon>
        <taxon>Nonomuraea</taxon>
    </lineage>
</organism>
<evidence type="ECO:0000313" key="2">
    <source>
        <dbReference type="EMBL" id="MBB6556176.1"/>
    </source>
</evidence>
<feature type="domain" description="Bro-N" evidence="1">
    <location>
        <begin position="12"/>
        <end position="134"/>
    </location>
</feature>
<dbReference type="EMBL" id="JACHMI010000001">
    <property type="protein sequence ID" value="MBB6556176.1"/>
    <property type="molecule type" value="Genomic_DNA"/>
</dbReference>